<dbReference type="AlphaFoldDB" id="A0A7D6CQV2"/>
<dbReference type="Proteomes" id="UP000510869">
    <property type="component" value="Chromosome"/>
</dbReference>
<reference evidence="2 3" key="1">
    <citation type="submission" date="2020-07" db="EMBL/GenBank/DDBJ databases">
        <title>Natrinema (YPL30) sp. nov. and Haloterrigena xxxxxx (YPL8) sp. nov., isolated from a salt mine.</title>
        <authorList>
            <person name="Cui H."/>
        </authorList>
    </citation>
    <scope>NUCLEOTIDE SEQUENCE [LARGE SCALE GENOMIC DNA]</scope>
    <source>
        <strain evidence="2 3">YPL13</strain>
    </source>
</reference>
<dbReference type="EMBL" id="CP059154">
    <property type="protein sequence ID" value="QLK26916.1"/>
    <property type="molecule type" value="Genomic_DNA"/>
</dbReference>
<protein>
    <submittedName>
        <fullName evidence="2">Uncharacterized protein</fullName>
    </submittedName>
</protein>
<gene>
    <name evidence="2" type="ORF">HYG81_04720</name>
</gene>
<keyword evidence="1" id="KW-0812">Transmembrane</keyword>
<evidence type="ECO:0000313" key="3">
    <source>
        <dbReference type="Proteomes" id="UP000510869"/>
    </source>
</evidence>
<evidence type="ECO:0000313" key="2">
    <source>
        <dbReference type="EMBL" id="QLK26916.1"/>
    </source>
</evidence>
<accession>A0A7D6CQV2</accession>
<evidence type="ECO:0000256" key="1">
    <source>
        <dbReference type="SAM" id="Phobius"/>
    </source>
</evidence>
<dbReference type="OrthoDB" id="193210at2157"/>
<feature type="transmembrane region" description="Helical" evidence="1">
    <location>
        <begin position="30"/>
        <end position="53"/>
    </location>
</feature>
<keyword evidence="1" id="KW-1133">Transmembrane helix</keyword>
<name>A0A7D6CQV2_9EURY</name>
<organism evidence="2 3">
    <name type="scientific">Natrinema zhouii</name>
    <dbReference type="NCBI Taxonomy" id="1710539"/>
    <lineage>
        <taxon>Archaea</taxon>
        <taxon>Methanobacteriati</taxon>
        <taxon>Methanobacteriota</taxon>
        <taxon>Stenosarchaea group</taxon>
        <taxon>Halobacteria</taxon>
        <taxon>Halobacteriales</taxon>
        <taxon>Natrialbaceae</taxon>
        <taxon>Natrinema</taxon>
    </lineage>
</organism>
<keyword evidence="1" id="KW-0472">Membrane</keyword>
<proteinExistence type="predicted"/>
<sequence>MEGQDWLRVLRRRHLLAGLGTLAKHVSTDLAVFFIVLFALVCTLFACISTGFCKLRTVVRVPRHEPCVHRREIGDIPTETKTLGHPFAFTSAFISAPFTRLSGFETIVDALCHLVILAYVFDLS</sequence>
<keyword evidence="3" id="KW-1185">Reference proteome</keyword>